<proteinExistence type="predicted"/>
<evidence type="ECO:0000313" key="3">
    <source>
        <dbReference type="Proteomes" id="UP000011668"/>
    </source>
</evidence>
<dbReference type="Proteomes" id="UP000011668">
    <property type="component" value="Unassembled WGS sequence"/>
</dbReference>
<evidence type="ECO:0000313" key="2">
    <source>
        <dbReference type="EMBL" id="ELU38952.1"/>
    </source>
</evidence>
<comment type="caution">
    <text evidence="2">The sequence shown here is derived from an EMBL/GenBank/DDBJ whole genome shotgun (WGS) entry which is preliminary data.</text>
</comment>
<name>L8WQ97_THACA</name>
<evidence type="ECO:0000256" key="1">
    <source>
        <dbReference type="SAM" id="MobiDB-lite"/>
    </source>
</evidence>
<protein>
    <submittedName>
        <fullName evidence="2">Uncharacterized protein</fullName>
    </submittedName>
</protein>
<keyword evidence="3" id="KW-1185">Reference proteome</keyword>
<dbReference type="HOGENOM" id="CLU_2456301_0_0_1"/>
<sequence>MCGGRSEPTCPCESAHWSGRRKGNMRLLGELLGSYSLAIWIAATCACCDGRLEAVGPATPSAAASRDPAETHEANVASLPDPNKIQSLT</sequence>
<gene>
    <name evidence="2" type="ORF">AG1IA_07019</name>
</gene>
<dbReference type="AlphaFoldDB" id="L8WQ97"/>
<accession>L8WQ97</accession>
<dbReference type="EMBL" id="AFRT01001976">
    <property type="protein sequence ID" value="ELU38952.1"/>
    <property type="molecule type" value="Genomic_DNA"/>
</dbReference>
<reference evidence="2 3" key="1">
    <citation type="journal article" date="2013" name="Nat. Commun.">
        <title>The evolution and pathogenic mechanisms of the rice sheath blight pathogen.</title>
        <authorList>
            <person name="Zheng A."/>
            <person name="Lin R."/>
            <person name="Xu L."/>
            <person name="Qin P."/>
            <person name="Tang C."/>
            <person name="Ai P."/>
            <person name="Zhang D."/>
            <person name="Liu Y."/>
            <person name="Sun Z."/>
            <person name="Feng H."/>
            <person name="Wang Y."/>
            <person name="Chen Y."/>
            <person name="Liang X."/>
            <person name="Fu R."/>
            <person name="Li Q."/>
            <person name="Zhang J."/>
            <person name="Yu X."/>
            <person name="Xie Z."/>
            <person name="Ding L."/>
            <person name="Guan P."/>
            <person name="Tang J."/>
            <person name="Liang Y."/>
            <person name="Wang S."/>
            <person name="Deng Q."/>
            <person name="Li S."/>
            <person name="Zhu J."/>
            <person name="Wang L."/>
            <person name="Liu H."/>
            <person name="Li P."/>
        </authorList>
    </citation>
    <scope>NUCLEOTIDE SEQUENCE [LARGE SCALE GENOMIC DNA]</scope>
    <source>
        <strain evidence="3">AG-1 IA</strain>
    </source>
</reference>
<organism evidence="2 3">
    <name type="scientific">Thanatephorus cucumeris (strain AG1-IA)</name>
    <name type="common">Rice sheath blight fungus</name>
    <name type="synonym">Rhizoctonia solani</name>
    <dbReference type="NCBI Taxonomy" id="983506"/>
    <lineage>
        <taxon>Eukaryota</taxon>
        <taxon>Fungi</taxon>
        <taxon>Dikarya</taxon>
        <taxon>Basidiomycota</taxon>
        <taxon>Agaricomycotina</taxon>
        <taxon>Agaricomycetes</taxon>
        <taxon>Cantharellales</taxon>
        <taxon>Ceratobasidiaceae</taxon>
        <taxon>Rhizoctonia</taxon>
        <taxon>Rhizoctonia solani AG-1</taxon>
    </lineage>
</organism>
<feature type="region of interest" description="Disordered" evidence="1">
    <location>
        <begin position="57"/>
        <end position="89"/>
    </location>
</feature>